<dbReference type="InParanoid" id="G4Q3Z3"/>
<dbReference type="Gene3D" id="2.70.40.10">
    <property type="match status" value="1"/>
</dbReference>
<proteinExistence type="inferred from homology"/>
<dbReference type="InterPro" id="IPR008181">
    <property type="entry name" value="dUTPase"/>
</dbReference>
<dbReference type="GO" id="GO:0000287">
    <property type="term" value="F:magnesium ion binding"/>
    <property type="evidence" value="ECO:0007669"/>
    <property type="project" value="InterPro"/>
</dbReference>
<evidence type="ECO:0000256" key="1">
    <source>
        <dbReference type="ARBA" id="ARBA00006581"/>
    </source>
</evidence>
<dbReference type="SUPFAM" id="SSF51283">
    <property type="entry name" value="dUTPase-like"/>
    <property type="match status" value="1"/>
</dbReference>
<sequence length="208" mass="23110">MNEENKEALAAVRMIKEHCLSMDCDDCAIQFICYRYFTDGTPGDWSIGALGATERKPVVYIKPMHGGQIPRKEDGGAAAWDCYARVSVDFYNGETHLVPLGFSLAMPEGVCAFLLPRSSMGIKTDLIMANSMGLIDSDYRGEVKAIYKAFNIEWDVPSYLPESSIRKNDRVAQLFFNVPNVEIKVVDEFPDEVKETERGEGGFGSTGK</sequence>
<dbReference type="PANTHER" id="PTHR11241:SF0">
    <property type="entry name" value="DEOXYURIDINE 5'-TRIPHOSPHATE NUCLEOTIDOHYDROLASE"/>
    <property type="match status" value="1"/>
</dbReference>
<evidence type="ECO:0000256" key="5">
    <source>
        <dbReference type="ARBA" id="ARBA00047686"/>
    </source>
</evidence>
<dbReference type="Pfam" id="PF00692">
    <property type="entry name" value="dUTPase"/>
    <property type="match status" value="1"/>
</dbReference>
<dbReference type="EMBL" id="CP003058">
    <property type="protein sequence ID" value="AEQ23059.1"/>
    <property type="molecule type" value="Genomic_DNA"/>
</dbReference>
<dbReference type="KEGG" id="ain:Acin_1848"/>
<dbReference type="eggNOG" id="COG0756">
    <property type="taxonomic scope" value="Bacteria"/>
</dbReference>
<organism evidence="7 8">
    <name type="scientific">Acidaminococcus intestini (strain RyC-MR95)</name>
    <dbReference type="NCBI Taxonomy" id="568816"/>
    <lineage>
        <taxon>Bacteria</taxon>
        <taxon>Bacillati</taxon>
        <taxon>Bacillota</taxon>
        <taxon>Negativicutes</taxon>
        <taxon>Acidaminococcales</taxon>
        <taxon>Acidaminococcaceae</taxon>
        <taxon>Acidaminococcus</taxon>
    </lineage>
</organism>
<dbReference type="InterPro" id="IPR029054">
    <property type="entry name" value="dUTPase-like"/>
</dbReference>
<comment type="similarity">
    <text evidence="1">Belongs to the dUTPase family.</text>
</comment>
<name>G4Q3Z3_ACIIR</name>
<dbReference type="PATRIC" id="fig|568816.4.peg.1796"/>
<evidence type="ECO:0000256" key="3">
    <source>
        <dbReference type="ARBA" id="ARBA00022801"/>
    </source>
</evidence>
<dbReference type="GO" id="GO:0006226">
    <property type="term" value="P:dUMP biosynthetic process"/>
    <property type="evidence" value="ECO:0007669"/>
    <property type="project" value="InterPro"/>
</dbReference>
<dbReference type="EC" id="3.6.1.23" evidence="2"/>
<dbReference type="GO" id="GO:0046081">
    <property type="term" value="P:dUTP catabolic process"/>
    <property type="evidence" value="ECO:0007669"/>
    <property type="project" value="InterPro"/>
</dbReference>
<dbReference type="GO" id="GO:0004170">
    <property type="term" value="F:dUTP diphosphatase activity"/>
    <property type="evidence" value="ECO:0007669"/>
    <property type="project" value="UniProtKB-EC"/>
</dbReference>
<dbReference type="RefSeq" id="WP_014128858.1">
    <property type="nucleotide sequence ID" value="NC_016077.1"/>
</dbReference>
<evidence type="ECO:0000313" key="8">
    <source>
        <dbReference type="Proteomes" id="UP000007093"/>
    </source>
</evidence>
<protein>
    <recommendedName>
        <fullName evidence="2">dUTP diphosphatase</fullName>
        <ecNumber evidence="2">3.6.1.23</ecNumber>
    </recommendedName>
</protein>
<keyword evidence="4" id="KW-0546">Nucleotide metabolism</keyword>
<dbReference type="InterPro" id="IPR036157">
    <property type="entry name" value="dUTPase-like_sf"/>
</dbReference>
<feature type="domain" description="dUTPase-like" evidence="6">
    <location>
        <begin position="68"/>
        <end position="207"/>
    </location>
</feature>
<accession>G4Q3Z3</accession>
<dbReference type="HOGENOM" id="CLU_068508_1_3_9"/>
<dbReference type="FunCoup" id="G4Q3Z3">
    <property type="interactions" value="238"/>
</dbReference>
<keyword evidence="8" id="KW-1185">Reference proteome</keyword>
<dbReference type="InterPro" id="IPR033704">
    <property type="entry name" value="dUTPase_trimeric"/>
</dbReference>
<keyword evidence="3 7" id="KW-0378">Hydrolase</keyword>
<evidence type="ECO:0000259" key="6">
    <source>
        <dbReference type="Pfam" id="PF00692"/>
    </source>
</evidence>
<dbReference type="AlphaFoldDB" id="G4Q3Z3"/>
<evidence type="ECO:0000256" key="4">
    <source>
        <dbReference type="ARBA" id="ARBA00023080"/>
    </source>
</evidence>
<gene>
    <name evidence="7" type="primary">dut</name>
    <name evidence="7" type="ordered locus">Acin_1848</name>
</gene>
<reference evidence="7 8" key="1">
    <citation type="journal article" date="2011" name="J. Bacteriol.">
        <title>Complete genome sequence of Acidaminococcus intestini RYC-MR95, a Gram-negative bacterium from the phylum Firmicutes.</title>
        <authorList>
            <person name="D'Auria G."/>
            <person name="Galan J.C."/>
            <person name="Rodriguez-Alcayna M."/>
            <person name="Moya A."/>
            <person name="Baquero F."/>
            <person name="Latorre A."/>
        </authorList>
    </citation>
    <scope>NUCLEOTIDE SEQUENCE [LARGE SCALE GENOMIC DNA]</scope>
    <source>
        <strain evidence="7 8">RyC-MR95</strain>
    </source>
</reference>
<evidence type="ECO:0000313" key="7">
    <source>
        <dbReference type="EMBL" id="AEQ23059.1"/>
    </source>
</evidence>
<dbReference type="PANTHER" id="PTHR11241">
    <property type="entry name" value="DEOXYURIDINE 5'-TRIPHOSPHATE NUCLEOTIDOHYDROLASE"/>
    <property type="match status" value="1"/>
</dbReference>
<comment type="catalytic activity">
    <reaction evidence="5">
        <text>dUTP + H2O = dUMP + diphosphate + H(+)</text>
        <dbReference type="Rhea" id="RHEA:10248"/>
        <dbReference type="ChEBI" id="CHEBI:15377"/>
        <dbReference type="ChEBI" id="CHEBI:15378"/>
        <dbReference type="ChEBI" id="CHEBI:33019"/>
        <dbReference type="ChEBI" id="CHEBI:61555"/>
        <dbReference type="ChEBI" id="CHEBI:246422"/>
        <dbReference type="EC" id="3.6.1.23"/>
    </reaction>
</comment>
<evidence type="ECO:0000256" key="2">
    <source>
        <dbReference type="ARBA" id="ARBA00012379"/>
    </source>
</evidence>
<dbReference type="STRING" id="568816.Acin_1848"/>
<dbReference type="Proteomes" id="UP000007093">
    <property type="component" value="Chromosome"/>
</dbReference>
<dbReference type="CDD" id="cd07557">
    <property type="entry name" value="trimeric_dUTPase"/>
    <property type="match status" value="1"/>
</dbReference>